<evidence type="ECO:0000256" key="10">
    <source>
        <dbReference type="ARBA" id="ARBA00023293"/>
    </source>
</evidence>
<feature type="domain" description="Protein kinase" evidence="12">
    <location>
        <begin position="1"/>
        <end position="232"/>
    </location>
</feature>
<keyword evidence="15" id="KW-1185">Reference proteome</keyword>
<dbReference type="InterPro" id="IPR001054">
    <property type="entry name" value="A/G_cyclase"/>
</dbReference>
<dbReference type="Pfam" id="PF00069">
    <property type="entry name" value="Pkinase"/>
    <property type="match status" value="1"/>
</dbReference>
<feature type="coiled-coil region" evidence="11">
    <location>
        <begin position="186"/>
        <end position="217"/>
    </location>
</feature>
<evidence type="ECO:0000256" key="2">
    <source>
        <dbReference type="ARBA" id="ARBA00004167"/>
    </source>
</evidence>
<dbReference type="InterPro" id="IPR011009">
    <property type="entry name" value="Kinase-like_dom_sf"/>
</dbReference>
<dbReference type="SMART" id="SM00044">
    <property type="entry name" value="CYCc"/>
    <property type="match status" value="1"/>
</dbReference>
<dbReference type="InterPro" id="IPR029787">
    <property type="entry name" value="Nucleotide_cyclase"/>
</dbReference>
<comment type="catalytic activity">
    <reaction evidence="1">
        <text>GTP = 3',5'-cyclic GMP + diphosphate</text>
        <dbReference type="Rhea" id="RHEA:13665"/>
        <dbReference type="ChEBI" id="CHEBI:33019"/>
        <dbReference type="ChEBI" id="CHEBI:37565"/>
        <dbReference type="ChEBI" id="CHEBI:57746"/>
        <dbReference type="EC" id="4.6.1.2"/>
    </reaction>
</comment>
<dbReference type="Gene3D" id="6.10.250.780">
    <property type="match status" value="1"/>
</dbReference>
<evidence type="ECO:0000256" key="6">
    <source>
        <dbReference type="ARBA" id="ARBA00022989"/>
    </source>
</evidence>
<keyword evidence="8" id="KW-0325">Glycoprotein</keyword>
<evidence type="ECO:0000256" key="4">
    <source>
        <dbReference type="ARBA" id="ARBA00022692"/>
    </source>
</evidence>
<dbReference type="Pfam" id="PF00211">
    <property type="entry name" value="Guanylate_cyc"/>
    <property type="match status" value="1"/>
</dbReference>
<evidence type="ECO:0000256" key="7">
    <source>
        <dbReference type="ARBA" id="ARBA00023136"/>
    </source>
</evidence>
<dbReference type="Gene3D" id="1.10.510.10">
    <property type="entry name" value="Transferase(Phosphotransferase) domain 1"/>
    <property type="match status" value="1"/>
</dbReference>
<evidence type="ECO:0000256" key="11">
    <source>
        <dbReference type="SAM" id="Coils"/>
    </source>
</evidence>
<keyword evidence="11" id="KW-0175">Coiled coil</keyword>
<dbReference type="InterPro" id="IPR050401">
    <property type="entry name" value="Cyclic_nucleotide_synthase"/>
</dbReference>
<dbReference type="SUPFAM" id="SSF55073">
    <property type="entry name" value="Nucleotide cyclase"/>
    <property type="match status" value="1"/>
</dbReference>
<dbReference type="PANTHER" id="PTHR11920:SF300">
    <property type="entry name" value="ATRIAL NATRIURETIC PEPTIDE RECEPTOR 1"/>
    <property type="match status" value="1"/>
</dbReference>
<name>A0ABY6KZ39_9ARAC</name>
<keyword evidence="9" id="KW-0456">Lyase</keyword>
<keyword evidence="5" id="KW-0547">Nucleotide-binding</keyword>
<keyword evidence="10" id="KW-0141">cGMP biosynthesis</keyword>
<dbReference type="EC" id="4.6.1.2" evidence="3"/>
<feature type="domain" description="Guanylate cyclase" evidence="13">
    <location>
        <begin position="286"/>
        <end position="392"/>
    </location>
</feature>
<evidence type="ECO:0000256" key="8">
    <source>
        <dbReference type="ARBA" id="ARBA00023180"/>
    </source>
</evidence>
<dbReference type="EMBL" id="CP092872">
    <property type="protein sequence ID" value="UYV73336.1"/>
    <property type="molecule type" value="Genomic_DNA"/>
</dbReference>
<protein>
    <recommendedName>
        <fullName evidence="3">guanylate cyclase</fullName>
        <ecNumber evidence="3">4.6.1.2</ecNumber>
    </recommendedName>
</protein>
<evidence type="ECO:0000256" key="3">
    <source>
        <dbReference type="ARBA" id="ARBA00012202"/>
    </source>
</evidence>
<evidence type="ECO:0000256" key="1">
    <source>
        <dbReference type="ARBA" id="ARBA00001436"/>
    </source>
</evidence>
<dbReference type="Proteomes" id="UP001235939">
    <property type="component" value="Chromosome 10"/>
</dbReference>
<dbReference type="SUPFAM" id="SSF56112">
    <property type="entry name" value="Protein kinase-like (PK-like)"/>
    <property type="match status" value="1"/>
</dbReference>
<dbReference type="Gene3D" id="3.30.70.1230">
    <property type="entry name" value="Nucleotide cyclase"/>
    <property type="match status" value="1"/>
</dbReference>
<dbReference type="PROSITE" id="PS50011">
    <property type="entry name" value="PROTEIN_KINASE_DOM"/>
    <property type="match status" value="1"/>
</dbReference>
<evidence type="ECO:0000256" key="9">
    <source>
        <dbReference type="ARBA" id="ARBA00023239"/>
    </source>
</evidence>
<keyword evidence="4" id="KW-0812">Transmembrane</keyword>
<comment type="subcellular location">
    <subcellularLocation>
        <location evidence="2">Membrane</location>
        <topology evidence="2">Single-pass membrane protein</topology>
    </subcellularLocation>
</comment>
<keyword evidence="6" id="KW-1133">Transmembrane helix</keyword>
<proteinExistence type="predicted"/>
<dbReference type="PANTHER" id="PTHR11920">
    <property type="entry name" value="GUANYLYL CYCLASE"/>
    <property type="match status" value="1"/>
</dbReference>
<keyword evidence="7" id="KW-0472">Membrane</keyword>
<reference evidence="14 15" key="1">
    <citation type="submission" date="2022-01" db="EMBL/GenBank/DDBJ databases">
        <title>A chromosomal length assembly of Cordylochernes scorpioides.</title>
        <authorList>
            <person name="Zeh D."/>
            <person name="Zeh J."/>
        </authorList>
    </citation>
    <scope>NUCLEOTIDE SEQUENCE [LARGE SCALE GENOMIC DNA]</scope>
    <source>
        <strain evidence="14">IN4F17</strain>
        <tissue evidence="14">Whole Body</tissue>
    </source>
</reference>
<organism evidence="14 15">
    <name type="scientific">Cordylochernes scorpioides</name>
    <dbReference type="NCBI Taxonomy" id="51811"/>
    <lineage>
        <taxon>Eukaryota</taxon>
        <taxon>Metazoa</taxon>
        <taxon>Ecdysozoa</taxon>
        <taxon>Arthropoda</taxon>
        <taxon>Chelicerata</taxon>
        <taxon>Arachnida</taxon>
        <taxon>Pseudoscorpiones</taxon>
        <taxon>Cheliferoidea</taxon>
        <taxon>Chernetidae</taxon>
        <taxon>Cordylochernes</taxon>
    </lineage>
</organism>
<dbReference type="CDD" id="cd07302">
    <property type="entry name" value="CHD"/>
    <property type="match status" value="1"/>
</dbReference>
<dbReference type="InterPro" id="IPR000719">
    <property type="entry name" value="Prot_kinase_dom"/>
</dbReference>
<dbReference type="PROSITE" id="PS50125">
    <property type="entry name" value="GUANYLATE_CYCLASE_2"/>
    <property type="match status" value="1"/>
</dbReference>
<gene>
    <name evidence="14" type="ORF">LAZ67_10002768</name>
</gene>
<sequence length="392" mass="45440">MNWKIRWEDLDLGDNRGSLMKRMSITSENMLVSIRYMAKQKKVELSRMELVEIKQGLSYLHNSEIGSHGRLRSTNCLVDARFMLKLSDFGLHFLRQDETYLKFCYDDINVLTYKSVGAEFLWKAPELLRLDHCPSRGTQKGDIYSLGIILQEIITREPPFCPQYAHVDAEGPVSWCRDHHGEVNILDDLLARMENYANNLEDVVQERTAALEDEKKRSEELLYQVLPSYSYILFFERRLTSLYKYPIKIPSNKILRSTKSLRCCRSVAEQLKKGWAVEPELFDCVTIYFSDIVGFTEMCSVSTPIQVVDFLNDLYTCFDSIISDYHVYKVETIGDAYMVVSGLPDRNGLDHAKEIARMALRLVRTIETFSMRHLPDTRVKLRIGMHSGEIIL</sequence>
<evidence type="ECO:0000259" key="13">
    <source>
        <dbReference type="PROSITE" id="PS50125"/>
    </source>
</evidence>
<evidence type="ECO:0000259" key="12">
    <source>
        <dbReference type="PROSITE" id="PS50011"/>
    </source>
</evidence>
<evidence type="ECO:0000313" key="14">
    <source>
        <dbReference type="EMBL" id="UYV73336.1"/>
    </source>
</evidence>
<accession>A0ABY6KZ39</accession>
<evidence type="ECO:0000313" key="15">
    <source>
        <dbReference type="Proteomes" id="UP001235939"/>
    </source>
</evidence>
<evidence type="ECO:0000256" key="5">
    <source>
        <dbReference type="ARBA" id="ARBA00022741"/>
    </source>
</evidence>